<feature type="coiled-coil region" evidence="8">
    <location>
        <begin position="280"/>
        <end position="335"/>
    </location>
</feature>
<evidence type="ECO:0000256" key="6">
    <source>
        <dbReference type="ARBA" id="ARBA00022777"/>
    </source>
</evidence>
<feature type="domain" description="Histidine kinase" evidence="10">
    <location>
        <begin position="344"/>
        <end position="602"/>
    </location>
</feature>
<dbReference type="InterPro" id="IPR005467">
    <property type="entry name" value="His_kinase_dom"/>
</dbReference>
<reference evidence="12" key="1">
    <citation type="submission" date="2017-04" db="EMBL/GenBank/DDBJ databases">
        <title>Genome deletions in a multicellular cyanobacterial endosymbiont for morphological adaptation in marine diatoms.</title>
        <authorList>
            <person name="Wang Y."/>
            <person name="Gao H."/>
            <person name="Li R."/>
            <person name="Xu X."/>
        </authorList>
    </citation>
    <scope>NUCLEOTIDE SEQUENCE</scope>
    <source>
        <strain evidence="12">FACHB 800</strain>
    </source>
</reference>
<keyword evidence="8" id="KW-0175">Coiled coil</keyword>
<evidence type="ECO:0000256" key="4">
    <source>
        <dbReference type="ARBA" id="ARBA00022553"/>
    </source>
</evidence>
<dbReference type="Pfam" id="PF02518">
    <property type="entry name" value="HATPase_c"/>
    <property type="match status" value="1"/>
</dbReference>
<evidence type="ECO:0000256" key="2">
    <source>
        <dbReference type="ARBA" id="ARBA00004370"/>
    </source>
</evidence>
<evidence type="ECO:0000256" key="7">
    <source>
        <dbReference type="ARBA" id="ARBA00023012"/>
    </source>
</evidence>
<dbReference type="SUPFAM" id="SSF47384">
    <property type="entry name" value="Homodimeric domain of signal transducing histidine kinase"/>
    <property type="match status" value="1"/>
</dbReference>
<dbReference type="PANTHER" id="PTHR43065">
    <property type="entry name" value="SENSOR HISTIDINE KINASE"/>
    <property type="match status" value="1"/>
</dbReference>
<keyword evidence="4" id="KW-0597">Phosphoprotein</keyword>
<dbReference type="SMART" id="SM00388">
    <property type="entry name" value="HisKA"/>
    <property type="match status" value="1"/>
</dbReference>
<dbReference type="KEGG" id="rsin:B6N60_00479"/>
<proteinExistence type="predicted"/>
<gene>
    <name evidence="12" type="ORF">B6N60_00479</name>
</gene>
<evidence type="ECO:0000259" key="10">
    <source>
        <dbReference type="PROSITE" id="PS50109"/>
    </source>
</evidence>
<dbReference type="SUPFAM" id="SSF158472">
    <property type="entry name" value="HAMP domain-like"/>
    <property type="match status" value="1"/>
</dbReference>
<name>A0A975T3Z1_9NOST</name>
<organism evidence="12 13">
    <name type="scientific">Richelia sinica FACHB-800</name>
    <dbReference type="NCBI Taxonomy" id="1357546"/>
    <lineage>
        <taxon>Bacteria</taxon>
        <taxon>Bacillati</taxon>
        <taxon>Cyanobacteriota</taxon>
        <taxon>Cyanophyceae</taxon>
        <taxon>Nostocales</taxon>
        <taxon>Nostocaceae</taxon>
        <taxon>Richelia</taxon>
    </lineage>
</organism>
<evidence type="ECO:0000259" key="11">
    <source>
        <dbReference type="PROSITE" id="PS50885"/>
    </source>
</evidence>
<evidence type="ECO:0000256" key="9">
    <source>
        <dbReference type="SAM" id="Phobius"/>
    </source>
</evidence>
<dbReference type="InterPro" id="IPR003661">
    <property type="entry name" value="HisK_dim/P_dom"/>
</dbReference>
<dbReference type="AlphaFoldDB" id="A0A975T3Z1"/>
<feature type="domain" description="HAMP" evidence="11">
    <location>
        <begin position="228"/>
        <end position="281"/>
    </location>
</feature>
<keyword evidence="9" id="KW-0472">Membrane</keyword>
<keyword evidence="13" id="KW-1185">Reference proteome</keyword>
<dbReference type="Gene3D" id="6.10.340.10">
    <property type="match status" value="1"/>
</dbReference>
<dbReference type="InterPro" id="IPR036097">
    <property type="entry name" value="HisK_dim/P_sf"/>
</dbReference>
<dbReference type="PROSITE" id="PS50109">
    <property type="entry name" value="HIS_KIN"/>
    <property type="match status" value="1"/>
</dbReference>
<dbReference type="PROSITE" id="PS50885">
    <property type="entry name" value="HAMP"/>
    <property type="match status" value="1"/>
</dbReference>
<keyword evidence="9" id="KW-0812">Transmembrane</keyword>
<dbReference type="InterPro" id="IPR036890">
    <property type="entry name" value="HATPase_C_sf"/>
</dbReference>
<dbReference type="Gene3D" id="1.10.287.130">
    <property type="match status" value="1"/>
</dbReference>
<evidence type="ECO:0000313" key="12">
    <source>
        <dbReference type="EMBL" id="QXE21801.1"/>
    </source>
</evidence>
<dbReference type="GO" id="GO:0000155">
    <property type="term" value="F:phosphorelay sensor kinase activity"/>
    <property type="evidence" value="ECO:0007669"/>
    <property type="project" value="InterPro"/>
</dbReference>
<dbReference type="SMART" id="SM00304">
    <property type="entry name" value="HAMP"/>
    <property type="match status" value="1"/>
</dbReference>
<dbReference type="Gene3D" id="3.30.565.10">
    <property type="entry name" value="Histidine kinase-like ATPase, C-terminal domain"/>
    <property type="match status" value="1"/>
</dbReference>
<evidence type="ECO:0000313" key="13">
    <source>
        <dbReference type="Proteomes" id="UP000683511"/>
    </source>
</evidence>
<dbReference type="InterPro" id="IPR004358">
    <property type="entry name" value="Sig_transdc_His_kin-like_C"/>
</dbReference>
<comment type="subcellular location">
    <subcellularLocation>
        <location evidence="2">Membrane</location>
    </subcellularLocation>
</comment>
<dbReference type="PANTHER" id="PTHR43065:SF50">
    <property type="entry name" value="HISTIDINE KINASE"/>
    <property type="match status" value="1"/>
</dbReference>
<dbReference type="SUPFAM" id="SSF55874">
    <property type="entry name" value="ATPase domain of HSP90 chaperone/DNA topoisomerase II/histidine kinase"/>
    <property type="match status" value="1"/>
</dbReference>
<evidence type="ECO:0000256" key="5">
    <source>
        <dbReference type="ARBA" id="ARBA00022679"/>
    </source>
</evidence>
<dbReference type="CDD" id="cd00082">
    <property type="entry name" value="HisKA"/>
    <property type="match status" value="1"/>
</dbReference>
<dbReference type="EMBL" id="CP021056">
    <property type="protein sequence ID" value="QXE21801.1"/>
    <property type="molecule type" value="Genomic_DNA"/>
</dbReference>
<dbReference type="InterPro" id="IPR003660">
    <property type="entry name" value="HAMP_dom"/>
</dbReference>
<dbReference type="EC" id="2.7.13.3" evidence="3"/>
<evidence type="ECO:0000256" key="8">
    <source>
        <dbReference type="SAM" id="Coils"/>
    </source>
</evidence>
<keyword evidence="7" id="KW-0902">Two-component regulatory system</keyword>
<comment type="catalytic activity">
    <reaction evidence="1">
        <text>ATP + protein L-histidine = ADP + protein N-phospho-L-histidine.</text>
        <dbReference type="EC" id="2.7.13.3"/>
    </reaction>
</comment>
<evidence type="ECO:0000256" key="3">
    <source>
        <dbReference type="ARBA" id="ARBA00012438"/>
    </source>
</evidence>
<dbReference type="PRINTS" id="PR00344">
    <property type="entry name" value="BCTRLSENSOR"/>
</dbReference>
<dbReference type="GO" id="GO:0016020">
    <property type="term" value="C:membrane"/>
    <property type="evidence" value="ECO:0007669"/>
    <property type="project" value="UniProtKB-SubCell"/>
</dbReference>
<sequence>MGISQRITYGYILSLFLAVFGILAGFGISRQYQQQVISREKHVRKELELLYRLQSSVLRARNQEQQLVPLISQPNEYKKEYSQLIHYKQEVEQNWQNLEAFTQQKDDWEGDVHHQEMPKLLQEFQNVPNLYFQQLEEKLATMRSLDISSPQGKQQAEQILLVFSQSQAAKNFNNISNELAELIEKSYEEYSFSEKSLNQSNEISGKILAYSIIFSIIISINLAILTSRAISQPIQMLTRIARQSTEESNFDIQLTINRHDEIGVLSQSFNQLITSVKKLLEQQKAVNEQLADNNEILEAKVQERTAEIQERNEELQKILAELQRTQIQMVQSEKMSALGEMVAGVAHEINNPVNFIHGNLSHVQEYAYSLLNFIKLYQKYYPEAVPEIEEEAENIDLDFIQKDMPKMLDSMKIGTDRIRKIVLSLRNFSRTDESDFKEADIHEGIDSTLLILQHRLKEKSDQLGVKVEKIYGQLPLIECYPGQLNQVLMNICANAIDALEEQNAKRTYQEIKANPNTLTIRTCLLADDWVQIAIADNGPGIPEEIHQRIFQPFFTTKEVGKGTGMGMSISYQIITEKHGGRLYFNSQPGQGTEFFIEIPIKQAFPQKVANTVSSKSKS</sequence>
<dbReference type="Proteomes" id="UP000683511">
    <property type="component" value="Chromosome"/>
</dbReference>
<evidence type="ECO:0000256" key="1">
    <source>
        <dbReference type="ARBA" id="ARBA00000085"/>
    </source>
</evidence>
<feature type="transmembrane region" description="Helical" evidence="9">
    <location>
        <begin position="7"/>
        <end position="28"/>
    </location>
</feature>
<keyword evidence="6 12" id="KW-0418">Kinase</keyword>
<dbReference type="Pfam" id="PF00672">
    <property type="entry name" value="HAMP"/>
    <property type="match status" value="1"/>
</dbReference>
<protein>
    <recommendedName>
        <fullName evidence="3">histidine kinase</fullName>
        <ecNumber evidence="3">2.7.13.3</ecNumber>
    </recommendedName>
</protein>
<dbReference type="CDD" id="cd06225">
    <property type="entry name" value="HAMP"/>
    <property type="match status" value="1"/>
</dbReference>
<keyword evidence="9" id="KW-1133">Transmembrane helix</keyword>
<dbReference type="InterPro" id="IPR003594">
    <property type="entry name" value="HATPase_dom"/>
</dbReference>
<dbReference type="SMART" id="SM00387">
    <property type="entry name" value="HATPase_c"/>
    <property type="match status" value="1"/>
</dbReference>
<keyword evidence="5" id="KW-0808">Transferase</keyword>
<accession>A0A975T3Z1</accession>